<protein>
    <submittedName>
        <fullName evidence="1">Uncharacterized protein</fullName>
    </submittedName>
</protein>
<proteinExistence type="predicted"/>
<dbReference type="EMBL" id="MU277191">
    <property type="protein sequence ID" value="KAI0066854.1"/>
    <property type="molecule type" value="Genomic_DNA"/>
</dbReference>
<accession>A0ACB8TEJ9</accession>
<comment type="caution">
    <text evidence="1">The sequence shown here is derived from an EMBL/GenBank/DDBJ whole genome shotgun (WGS) entry which is preliminary data.</text>
</comment>
<keyword evidence="2" id="KW-1185">Reference proteome</keyword>
<name>A0ACB8TEJ9_9AGAM</name>
<sequence>MAIPPSQYPVVLDATMGPYGGHHVPARSLLAYLVSAVDTPADTDLYEVTGERVGLESEAWKVTGITLTSPEEYANLAPGNKAHALGPAAPPANKTDEHLRAAISRAEVPNADPPRYQQIDVDGIAKLVASTAQLELQVPISFVPGLSMSSLSFDLADPKRPSPIFPALRVSLTLASFFSGALTAMRAAIVPTDARMQDSFIKAAAPAGQYALQYTDGNTYMFVRGDCYVELHGDREVTMETLGAVAQALDKNFKTREVADRAAISCPAVDDVMAPKTPVCLGMEFGVTLRVQNAKDATVHAVCDIIVVQLLEVRTVDASAGQMEVRLRANGVGRTRVELFVADRATMGVSTAFVDLEVDG</sequence>
<reference evidence="1" key="2">
    <citation type="journal article" date="2022" name="New Phytol.">
        <title>Evolutionary transition to the ectomycorrhizal habit in the genomes of a hyperdiverse lineage of mushroom-forming fungi.</title>
        <authorList>
            <person name="Looney B."/>
            <person name="Miyauchi S."/>
            <person name="Morin E."/>
            <person name="Drula E."/>
            <person name="Courty P.E."/>
            <person name="Kohler A."/>
            <person name="Kuo A."/>
            <person name="LaButti K."/>
            <person name="Pangilinan J."/>
            <person name="Lipzen A."/>
            <person name="Riley R."/>
            <person name="Andreopoulos W."/>
            <person name="He G."/>
            <person name="Johnson J."/>
            <person name="Nolan M."/>
            <person name="Tritt A."/>
            <person name="Barry K.W."/>
            <person name="Grigoriev I.V."/>
            <person name="Nagy L.G."/>
            <person name="Hibbett D."/>
            <person name="Henrissat B."/>
            <person name="Matheny P.B."/>
            <person name="Labbe J."/>
            <person name="Martin F.M."/>
        </authorList>
    </citation>
    <scope>NUCLEOTIDE SEQUENCE</scope>
    <source>
        <strain evidence="1">HHB10654</strain>
    </source>
</reference>
<evidence type="ECO:0000313" key="1">
    <source>
        <dbReference type="EMBL" id="KAI0066854.1"/>
    </source>
</evidence>
<reference evidence="1" key="1">
    <citation type="submission" date="2021-03" db="EMBL/GenBank/DDBJ databases">
        <authorList>
            <consortium name="DOE Joint Genome Institute"/>
            <person name="Ahrendt S."/>
            <person name="Looney B.P."/>
            <person name="Miyauchi S."/>
            <person name="Morin E."/>
            <person name="Drula E."/>
            <person name="Courty P.E."/>
            <person name="Chicoki N."/>
            <person name="Fauchery L."/>
            <person name="Kohler A."/>
            <person name="Kuo A."/>
            <person name="Labutti K."/>
            <person name="Pangilinan J."/>
            <person name="Lipzen A."/>
            <person name="Riley R."/>
            <person name="Andreopoulos W."/>
            <person name="He G."/>
            <person name="Johnson J."/>
            <person name="Barry K.W."/>
            <person name="Grigoriev I.V."/>
            <person name="Nagy L."/>
            <person name="Hibbett D."/>
            <person name="Henrissat B."/>
            <person name="Matheny P.B."/>
            <person name="Labbe J."/>
            <person name="Martin F."/>
        </authorList>
    </citation>
    <scope>NUCLEOTIDE SEQUENCE</scope>
    <source>
        <strain evidence="1">HHB10654</strain>
    </source>
</reference>
<evidence type="ECO:0000313" key="2">
    <source>
        <dbReference type="Proteomes" id="UP000814140"/>
    </source>
</evidence>
<dbReference type="Proteomes" id="UP000814140">
    <property type="component" value="Unassembled WGS sequence"/>
</dbReference>
<organism evidence="1 2">
    <name type="scientific">Artomyces pyxidatus</name>
    <dbReference type="NCBI Taxonomy" id="48021"/>
    <lineage>
        <taxon>Eukaryota</taxon>
        <taxon>Fungi</taxon>
        <taxon>Dikarya</taxon>
        <taxon>Basidiomycota</taxon>
        <taxon>Agaricomycotina</taxon>
        <taxon>Agaricomycetes</taxon>
        <taxon>Russulales</taxon>
        <taxon>Auriscalpiaceae</taxon>
        <taxon>Artomyces</taxon>
    </lineage>
</organism>
<gene>
    <name evidence="1" type="ORF">BV25DRAFT_1253857</name>
</gene>